<reference evidence="2" key="1">
    <citation type="journal article" date="2019" name="Int. J. Syst. Evol. Microbiol.">
        <title>The Global Catalogue of Microorganisms (GCM) 10K type strain sequencing project: providing services to taxonomists for standard genome sequencing and annotation.</title>
        <authorList>
            <consortium name="The Broad Institute Genomics Platform"/>
            <consortium name="The Broad Institute Genome Sequencing Center for Infectious Disease"/>
            <person name="Wu L."/>
            <person name="Ma J."/>
        </authorList>
    </citation>
    <scope>NUCLEOTIDE SEQUENCE [LARGE SCALE GENOMIC DNA]</scope>
    <source>
        <strain evidence="2">NBRC 108728</strain>
    </source>
</reference>
<dbReference type="Proteomes" id="UP001321486">
    <property type="component" value="Chromosome"/>
</dbReference>
<protein>
    <submittedName>
        <fullName evidence="1">Uncharacterized protein</fullName>
    </submittedName>
</protein>
<sequence length="92" mass="9702">MPLTEDHSSVVYYPNDSFQATKLAMAVPLTVPESTSGLISSDALASYTSENGLLTQELQAVRGKNVAIGIDPMILASIRILGNVAPPRRSSG</sequence>
<accession>A0ABN6XUH6</accession>
<keyword evidence="2" id="KW-1185">Reference proteome</keyword>
<evidence type="ECO:0000313" key="2">
    <source>
        <dbReference type="Proteomes" id="UP001321486"/>
    </source>
</evidence>
<dbReference type="EMBL" id="AP027732">
    <property type="protein sequence ID" value="BDZ48667.1"/>
    <property type="molecule type" value="Genomic_DNA"/>
</dbReference>
<proteinExistence type="predicted"/>
<name>A0ABN6XUH6_9MICO</name>
<gene>
    <name evidence="1" type="ORF">GCM10025867_09080</name>
</gene>
<evidence type="ECO:0000313" key="1">
    <source>
        <dbReference type="EMBL" id="BDZ48667.1"/>
    </source>
</evidence>
<organism evidence="1 2">
    <name type="scientific">Frondihabitans sucicola</name>
    <dbReference type="NCBI Taxonomy" id="1268041"/>
    <lineage>
        <taxon>Bacteria</taxon>
        <taxon>Bacillati</taxon>
        <taxon>Actinomycetota</taxon>
        <taxon>Actinomycetes</taxon>
        <taxon>Micrococcales</taxon>
        <taxon>Microbacteriaceae</taxon>
        <taxon>Frondihabitans</taxon>
    </lineage>
</organism>